<evidence type="ECO:0000256" key="2">
    <source>
        <dbReference type="ARBA" id="ARBA00007663"/>
    </source>
</evidence>
<evidence type="ECO:0000256" key="1">
    <source>
        <dbReference type="ARBA" id="ARBA00004496"/>
    </source>
</evidence>
<dbReference type="GO" id="GO:0003725">
    <property type="term" value="F:double-stranded RNA binding"/>
    <property type="evidence" value="ECO:0007669"/>
    <property type="project" value="UniProtKB-UniRule"/>
</dbReference>
<evidence type="ECO:0000313" key="16">
    <source>
        <dbReference type="EMBL" id="KZT44279.1"/>
    </source>
</evidence>
<feature type="binding site" evidence="14">
    <location>
        <position position="137"/>
    </location>
    <ligand>
        <name>ATP</name>
        <dbReference type="ChEBI" id="CHEBI:30616"/>
    </ligand>
</feature>
<evidence type="ECO:0000256" key="4">
    <source>
        <dbReference type="ARBA" id="ARBA00015492"/>
    </source>
</evidence>
<organism evidence="16 17">
    <name type="scientific">Sistotremastrum suecicum HHB10207 ss-3</name>
    <dbReference type="NCBI Taxonomy" id="1314776"/>
    <lineage>
        <taxon>Eukaryota</taxon>
        <taxon>Fungi</taxon>
        <taxon>Dikarya</taxon>
        <taxon>Basidiomycota</taxon>
        <taxon>Agaricomycotina</taxon>
        <taxon>Agaricomycetes</taxon>
        <taxon>Sistotremastrales</taxon>
        <taxon>Sistotremastraceae</taxon>
        <taxon>Sistotremastrum</taxon>
    </lineage>
</organism>
<evidence type="ECO:0000256" key="5">
    <source>
        <dbReference type="ARBA" id="ARBA00022490"/>
    </source>
</evidence>
<dbReference type="Pfam" id="PF03481">
    <property type="entry name" value="Sua5_C"/>
    <property type="match status" value="1"/>
</dbReference>
<dbReference type="GO" id="GO:0061710">
    <property type="term" value="F:L-threonylcarbamoyladenylate synthase"/>
    <property type="evidence" value="ECO:0007669"/>
    <property type="project" value="UniProtKB-EC"/>
</dbReference>
<evidence type="ECO:0000256" key="3">
    <source>
        <dbReference type="ARBA" id="ARBA00012584"/>
    </source>
</evidence>
<evidence type="ECO:0000256" key="13">
    <source>
        <dbReference type="PIRNR" id="PIRNR004930"/>
    </source>
</evidence>
<feature type="binding site" evidence="14">
    <location>
        <position position="171"/>
    </location>
    <ligand>
        <name>ATP</name>
        <dbReference type="ChEBI" id="CHEBI:30616"/>
    </ligand>
</feature>
<protein>
    <recommendedName>
        <fullName evidence="4 13">Threonylcarbamoyl-AMP synthase</fullName>
        <shortName evidence="13">TC-AMP synthase</shortName>
        <ecNumber evidence="3 13">2.7.7.87</ecNumber>
    </recommendedName>
    <alternativeName>
        <fullName evidence="11 13">L-threonylcarbamoyladenylate synthase</fullName>
    </alternativeName>
</protein>
<dbReference type="STRING" id="1314776.A0A166J1B5"/>
<evidence type="ECO:0000256" key="8">
    <source>
        <dbReference type="ARBA" id="ARBA00022695"/>
    </source>
</evidence>
<evidence type="ECO:0000313" key="17">
    <source>
        <dbReference type="Proteomes" id="UP000076798"/>
    </source>
</evidence>
<keyword evidence="6 13" id="KW-0808">Transferase</keyword>
<feature type="binding site" evidence="14">
    <location>
        <position position="217"/>
    </location>
    <ligand>
        <name>ATP</name>
        <dbReference type="ChEBI" id="CHEBI:30616"/>
    </ligand>
</feature>
<evidence type="ECO:0000256" key="14">
    <source>
        <dbReference type="PIRSR" id="PIRSR004930-1"/>
    </source>
</evidence>
<keyword evidence="8 13" id="KW-0548">Nucleotidyltransferase</keyword>
<feature type="binding site" evidence="14">
    <location>
        <position position="83"/>
    </location>
    <ligand>
        <name>L-threonine</name>
        <dbReference type="ChEBI" id="CHEBI:57926"/>
    </ligand>
</feature>
<dbReference type="Proteomes" id="UP000076798">
    <property type="component" value="Unassembled WGS sequence"/>
</dbReference>
<dbReference type="FunFam" id="3.90.870.10:FF:000009">
    <property type="entry name" value="Threonylcarbamoyl-AMP synthase, putative"/>
    <property type="match status" value="1"/>
</dbReference>
<comment type="function">
    <text evidence="13">Required for the formation of a threonylcarbamoyl group on adenosine at position 37 (t(6)A37) in tRNAs that read codons beginning with adenine.</text>
</comment>
<keyword evidence="17" id="KW-1185">Reference proteome</keyword>
<dbReference type="Pfam" id="PF01300">
    <property type="entry name" value="Sua5_yciO_yrdC"/>
    <property type="match status" value="1"/>
</dbReference>
<dbReference type="PANTHER" id="PTHR17490:SF16">
    <property type="entry name" value="THREONYLCARBAMOYL-AMP SYNTHASE"/>
    <property type="match status" value="1"/>
</dbReference>
<evidence type="ECO:0000256" key="7">
    <source>
        <dbReference type="ARBA" id="ARBA00022694"/>
    </source>
</evidence>
<sequence>MTRILRCNPSSISFSHTGVPVFSSDETREAIEEASNHIHSTHTPLIFPTETVYGLGASITDPEAISKIFSTKGRPPDNPLIVHISSMDMLSPLLSPDFVLPDTYAALIDRFWPGPLALLFPANPESVPTTITAGHPTVAVRMPSHPVARALIAVSGKPLAAPSGNSSGKPSPTRVEHVVRDLGDKVELILDGGACGFGVESTVVDGLAADGNLRILRPGGLTVEDIEDALRSQSRDHTHIPQVLVYRRDYIDKATEIAPTTPGMKYKHYSPSVPVSLLMTSQPPPDVHATSLFDLVQSDLRLTGDSQSRTIGLMVTDESPLASSSLPAGHKLRVYSLGSAEDLSVMARRLFDGFLTLESEAVDIIYVEGVEEVREGLAIMNRVRKAAGQVYWVKETVQQEDK</sequence>
<keyword evidence="5 13" id="KW-0963">Cytoplasm</keyword>
<dbReference type="GO" id="GO:0008033">
    <property type="term" value="P:tRNA processing"/>
    <property type="evidence" value="ECO:0007669"/>
    <property type="project" value="UniProtKB-KW"/>
</dbReference>
<dbReference type="PIRSF" id="PIRSF004930">
    <property type="entry name" value="Tln_factor_SUA5"/>
    <property type="match status" value="1"/>
</dbReference>
<evidence type="ECO:0000256" key="6">
    <source>
        <dbReference type="ARBA" id="ARBA00022679"/>
    </source>
</evidence>
<evidence type="ECO:0000256" key="9">
    <source>
        <dbReference type="ARBA" id="ARBA00022741"/>
    </source>
</evidence>
<comment type="similarity">
    <text evidence="2 13">Belongs to the SUA5 family.</text>
</comment>
<reference evidence="16 17" key="1">
    <citation type="journal article" date="2016" name="Mol. Biol. Evol.">
        <title>Comparative Genomics of Early-Diverging Mushroom-Forming Fungi Provides Insights into the Origins of Lignocellulose Decay Capabilities.</title>
        <authorList>
            <person name="Nagy L.G."/>
            <person name="Riley R."/>
            <person name="Tritt A."/>
            <person name="Adam C."/>
            <person name="Daum C."/>
            <person name="Floudas D."/>
            <person name="Sun H."/>
            <person name="Yadav J.S."/>
            <person name="Pangilinan J."/>
            <person name="Larsson K.H."/>
            <person name="Matsuura K."/>
            <person name="Barry K."/>
            <person name="Labutti K."/>
            <person name="Kuo R."/>
            <person name="Ohm R.A."/>
            <person name="Bhattacharya S.S."/>
            <person name="Shirouzu T."/>
            <person name="Yoshinaga Y."/>
            <person name="Martin F.M."/>
            <person name="Grigoriev I.V."/>
            <person name="Hibbett D.S."/>
        </authorList>
    </citation>
    <scope>NUCLEOTIDE SEQUENCE [LARGE SCALE GENOMIC DNA]</scope>
    <source>
        <strain evidence="16 17">HHB10207 ss-3</strain>
    </source>
</reference>
<dbReference type="InterPro" id="IPR038385">
    <property type="entry name" value="Sua5/YwlC_C"/>
</dbReference>
<dbReference type="Gene3D" id="3.90.870.10">
    <property type="entry name" value="DHBP synthase"/>
    <property type="match status" value="1"/>
</dbReference>
<dbReference type="AlphaFoldDB" id="A0A166J1B5"/>
<feature type="binding site" evidence="14">
    <location>
        <position position="78"/>
    </location>
    <ligand>
        <name>ATP</name>
        <dbReference type="ChEBI" id="CHEBI:30616"/>
    </ligand>
</feature>
<name>A0A166J1B5_9AGAM</name>
<evidence type="ECO:0000256" key="12">
    <source>
        <dbReference type="ARBA" id="ARBA00048366"/>
    </source>
</evidence>
<feature type="binding site" evidence="14">
    <location>
        <position position="51"/>
    </location>
    <ligand>
        <name>L-threonine</name>
        <dbReference type="ChEBI" id="CHEBI:57926"/>
    </ligand>
</feature>
<dbReference type="InterPro" id="IPR050156">
    <property type="entry name" value="TC-AMP_synthase_SUA5"/>
</dbReference>
<dbReference type="NCBIfam" id="TIGR00057">
    <property type="entry name" value="L-threonylcarbamoyladenylate synthase"/>
    <property type="match status" value="1"/>
</dbReference>
<feature type="binding site" evidence="14">
    <location>
        <position position="201"/>
    </location>
    <ligand>
        <name>L-threonine</name>
        <dbReference type="ChEBI" id="CHEBI:57926"/>
    </ligand>
</feature>
<dbReference type="GO" id="GO:0005524">
    <property type="term" value="F:ATP binding"/>
    <property type="evidence" value="ECO:0007669"/>
    <property type="project" value="UniProtKB-UniRule"/>
</dbReference>
<evidence type="ECO:0000256" key="10">
    <source>
        <dbReference type="ARBA" id="ARBA00022840"/>
    </source>
</evidence>
<dbReference type="PANTHER" id="PTHR17490">
    <property type="entry name" value="SUA5"/>
    <property type="match status" value="1"/>
</dbReference>
<keyword evidence="9 13" id="KW-0547">Nucleotide-binding</keyword>
<dbReference type="GO" id="GO:0000049">
    <property type="term" value="F:tRNA binding"/>
    <property type="evidence" value="ECO:0007669"/>
    <property type="project" value="TreeGrafter"/>
</dbReference>
<dbReference type="InterPro" id="IPR017945">
    <property type="entry name" value="DHBP_synth_RibB-like_a/b_dom"/>
</dbReference>
<evidence type="ECO:0000259" key="15">
    <source>
        <dbReference type="PROSITE" id="PS51163"/>
    </source>
</evidence>
<keyword evidence="7 13" id="KW-0819">tRNA processing</keyword>
<feature type="domain" description="YrdC-like" evidence="15">
    <location>
        <begin position="28"/>
        <end position="221"/>
    </location>
</feature>
<dbReference type="SUPFAM" id="SSF55821">
    <property type="entry name" value="YrdC/RibB"/>
    <property type="match status" value="1"/>
</dbReference>
<dbReference type="GO" id="GO:0005737">
    <property type="term" value="C:cytoplasm"/>
    <property type="evidence" value="ECO:0007669"/>
    <property type="project" value="UniProtKB-SubCell"/>
</dbReference>
<dbReference type="EC" id="2.7.7.87" evidence="3 13"/>
<evidence type="ECO:0000256" key="11">
    <source>
        <dbReference type="ARBA" id="ARBA00029774"/>
    </source>
</evidence>
<comment type="catalytic activity">
    <reaction evidence="12 13">
        <text>L-threonine + hydrogencarbonate + ATP = L-threonylcarbamoyladenylate + diphosphate + H2O</text>
        <dbReference type="Rhea" id="RHEA:36407"/>
        <dbReference type="ChEBI" id="CHEBI:15377"/>
        <dbReference type="ChEBI" id="CHEBI:17544"/>
        <dbReference type="ChEBI" id="CHEBI:30616"/>
        <dbReference type="ChEBI" id="CHEBI:33019"/>
        <dbReference type="ChEBI" id="CHEBI:57926"/>
        <dbReference type="ChEBI" id="CHEBI:73682"/>
        <dbReference type="EC" id="2.7.7.87"/>
    </reaction>
</comment>
<dbReference type="InterPro" id="IPR006070">
    <property type="entry name" value="Sua5-like_dom"/>
</dbReference>
<dbReference type="OrthoDB" id="412787at2759"/>
<proteinExistence type="inferred from homology"/>
<feature type="binding site" evidence="14">
    <location>
        <position position="269"/>
    </location>
    <ligand>
        <name>ATP</name>
        <dbReference type="ChEBI" id="CHEBI:30616"/>
    </ligand>
</feature>
<accession>A0A166J1B5</accession>
<dbReference type="InterPro" id="IPR010923">
    <property type="entry name" value="T(6)A37_SUA5"/>
</dbReference>
<dbReference type="EMBL" id="KV428004">
    <property type="protein sequence ID" value="KZT44279.1"/>
    <property type="molecule type" value="Genomic_DNA"/>
</dbReference>
<dbReference type="Gene3D" id="3.40.50.11030">
    <property type="entry name" value="Threonylcarbamoyl-AMP synthase, C-terminal domain"/>
    <property type="match status" value="1"/>
</dbReference>
<gene>
    <name evidence="16" type="ORF">SISSUDRAFT_1056647</name>
</gene>
<comment type="subcellular location">
    <subcellularLocation>
        <location evidence="1 13">Cytoplasm</location>
    </subcellularLocation>
</comment>
<keyword evidence="10 13" id="KW-0067">ATP-binding</keyword>
<dbReference type="GO" id="GO:0006450">
    <property type="term" value="P:regulation of translational fidelity"/>
    <property type="evidence" value="ECO:0007669"/>
    <property type="project" value="TreeGrafter"/>
</dbReference>
<feature type="binding site" evidence="14">
    <location>
        <position position="163"/>
    </location>
    <ligand>
        <name>ATP</name>
        <dbReference type="ChEBI" id="CHEBI:30616"/>
    </ligand>
</feature>
<dbReference type="InterPro" id="IPR005145">
    <property type="entry name" value="Sua5_C"/>
</dbReference>
<feature type="binding site" evidence="14">
    <location>
        <position position="74"/>
    </location>
    <ligand>
        <name>ATP</name>
        <dbReference type="ChEBI" id="CHEBI:30616"/>
    </ligand>
</feature>
<feature type="binding site" evidence="14">
    <location>
        <position position="141"/>
    </location>
    <ligand>
        <name>L-threonine</name>
        <dbReference type="ChEBI" id="CHEBI:57926"/>
    </ligand>
</feature>
<dbReference type="PROSITE" id="PS51163">
    <property type="entry name" value="YRDC"/>
    <property type="match status" value="1"/>
</dbReference>
<feature type="binding site" evidence="14">
    <location>
        <position position="161"/>
    </location>
    <ligand>
        <name>L-threonine</name>
        <dbReference type="ChEBI" id="CHEBI:57926"/>
    </ligand>
</feature>